<dbReference type="AlphaFoldDB" id="A0A2K2FU83"/>
<evidence type="ECO:0000256" key="1">
    <source>
        <dbReference type="ARBA" id="ARBA00022714"/>
    </source>
</evidence>
<gene>
    <name evidence="7" type="ORF">A8V01_26475</name>
</gene>
<dbReference type="CDD" id="cd03469">
    <property type="entry name" value="Rieske_RO_Alpha_N"/>
    <property type="match status" value="1"/>
</dbReference>
<organism evidence="7 8">
    <name type="scientific">Novosphingobium guangzhouense</name>
    <dbReference type="NCBI Taxonomy" id="1850347"/>
    <lineage>
        <taxon>Bacteria</taxon>
        <taxon>Pseudomonadati</taxon>
        <taxon>Pseudomonadota</taxon>
        <taxon>Alphaproteobacteria</taxon>
        <taxon>Sphingomonadales</taxon>
        <taxon>Sphingomonadaceae</taxon>
        <taxon>Novosphingobium</taxon>
    </lineage>
</organism>
<dbReference type="GO" id="GO:0051537">
    <property type="term" value="F:2 iron, 2 sulfur cluster binding"/>
    <property type="evidence" value="ECO:0007669"/>
    <property type="project" value="UniProtKB-KW"/>
</dbReference>
<evidence type="ECO:0000313" key="8">
    <source>
        <dbReference type="Proteomes" id="UP000236327"/>
    </source>
</evidence>
<dbReference type="GO" id="GO:0016491">
    <property type="term" value="F:oxidoreductase activity"/>
    <property type="evidence" value="ECO:0007669"/>
    <property type="project" value="UniProtKB-KW"/>
</dbReference>
<keyword evidence="1" id="KW-0001">2Fe-2S</keyword>
<reference evidence="7 8" key="1">
    <citation type="submission" date="2016-05" db="EMBL/GenBank/DDBJ databases">
        <title>Complete genome sequence of Novosphingobium guangzhouense SA925(T).</title>
        <authorList>
            <person name="Sha S."/>
        </authorList>
    </citation>
    <scope>NUCLEOTIDE SEQUENCE [LARGE SCALE GENOMIC DNA]</scope>
    <source>
        <strain evidence="7 8">SA925</strain>
    </source>
</reference>
<feature type="domain" description="Rieske" evidence="6">
    <location>
        <begin position="45"/>
        <end position="146"/>
    </location>
</feature>
<dbReference type="PANTHER" id="PTHR21266:SF60">
    <property type="entry name" value="3-KETOSTEROID-9-ALPHA-MONOOXYGENASE, OXYGENASE COMPONENT"/>
    <property type="match status" value="1"/>
</dbReference>
<dbReference type="InterPro" id="IPR036922">
    <property type="entry name" value="Rieske_2Fe-2S_sf"/>
</dbReference>
<keyword evidence="2" id="KW-0479">Metal-binding</keyword>
<dbReference type="Pfam" id="PF00355">
    <property type="entry name" value="Rieske"/>
    <property type="match status" value="1"/>
</dbReference>
<dbReference type="Proteomes" id="UP000236327">
    <property type="component" value="Unassembled WGS sequence"/>
</dbReference>
<dbReference type="OrthoDB" id="9800776at2"/>
<dbReference type="Gene3D" id="2.102.10.10">
    <property type="entry name" value="Rieske [2Fe-2S] iron-sulphur domain"/>
    <property type="match status" value="1"/>
</dbReference>
<evidence type="ECO:0000256" key="2">
    <source>
        <dbReference type="ARBA" id="ARBA00022723"/>
    </source>
</evidence>
<protein>
    <submittedName>
        <fullName evidence="7">Rieske (2Fe-2S) protein</fullName>
    </submittedName>
</protein>
<dbReference type="GO" id="GO:0046872">
    <property type="term" value="F:metal ion binding"/>
    <property type="evidence" value="ECO:0007669"/>
    <property type="project" value="UniProtKB-KW"/>
</dbReference>
<accession>A0A2K2FU83</accession>
<dbReference type="SUPFAM" id="SSF50022">
    <property type="entry name" value="ISP domain"/>
    <property type="match status" value="1"/>
</dbReference>
<evidence type="ECO:0000256" key="4">
    <source>
        <dbReference type="ARBA" id="ARBA00023004"/>
    </source>
</evidence>
<keyword evidence="5" id="KW-0411">Iron-sulfur</keyword>
<proteinExistence type="predicted"/>
<keyword evidence="4" id="KW-0408">Iron</keyword>
<evidence type="ECO:0000256" key="5">
    <source>
        <dbReference type="ARBA" id="ARBA00023014"/>
    </source>
</evidence>
<dbReference type="RefSeq" id="WP_103098832.1">
    <property type="nucleotide sequence ID" value="NZ_LYMM01000077.1"/>
</dbReference>
<evidence type="ECO:0000256" key="3">
    <source>
        <dbReference type="ARBA" id="ARBA00023002"/>
    </source>
</evidence>
<keyword evidence="8" id="KW-1185">Reference proteome</keyword>
<keyword evidence="3" id="KW-0560">Oxidoreductase</keyword>
<dbReference type="PANTHER" id="PTHR21266">
    <property type="entry name" value="IRON-SULFUR DOMAIN CONTAINING PROTEIN"/>
    <property type="match status" value="1"/>
</dbReference>
<sequence>MTSTTTDLERLFNGDIAAEHLIDRRRNGRGVTYEGQDGLFTQTWFPLCRSTDVEPGKTLGRNFLDGRVVVYRTQSGEANVVSAYCPHNGADLSVGRVEGEALVCAFHHWQFDTSGKCLRTGNNDRITSGMKVFRYPVLERFGLIWAFNGEEPLFDLPDMGLPDEELTFHEEIPIIDLLADPWVFMCNTSDFNHITCVHGIDLDKADPSGDMRWHDFGYDYHLTGTFRETGAQLEYEVGILGSNIFYQRGSVNGQWFAFLYPCGIHRPGTLRSYVVIATRKSDGTPEDDARVRETLDFAQKLEIDVVGQDVEILNSIRFTRGMFTRSDRALGTFVDYLSKYPRAHPGAEWIR</sequence>
<comment type="caution">
    <text evidence="7">The sequence shown here is derived from an EMBL/GenBank/DDBJ whole genome shotgun (WGS) entry which is preliminary data.</text>
</comment>
<evidence type="ECO:0000259" key="6">
    <source>
        <dbReference type="PROSITE" id="PS51296"/>
    </source>
</evidence>
<dbReference type="EMBL" id="LYMM01000077">
    <property type="protein sequence ID" value="PNU02341.1"/>
    <property type="molecule type" value="Genomic_DNA"/>
</dbReference>
<evidence type="ECO:0000313" key="7">
    <source>
        <dbReference type="EMBL" id="PNU02341.1"/>
    </source>
</evidence>
<name>A0A2K2FU83_9SPHN</name>
<dbReference type="PROSITE" id="PS51296">
    <property type="entry name" value="RIESKE"/>
    <property type="match status" value="1"/>
</dbReference>
<dbReference type="InterPro" id="IPR050584">
    <property type="entry name" value="Cholesterol_7-desaturase"/>
</dbReference>
<dbReference type="InterPro" id="IPR017941">
    <property type="entry name" value="Rieske_2Fe-2S"/>
</dbReference>